<accession>A0ABP0KMD9</accession>
<keyword evidence="3" id="KW-1185">Reference proteome</keyword>
<comment type="caution">
    <text evidence="2">The sequence shown here is derived from an EMBL/GenBank/DDBJ whole genome shotgun (WGS) entry which is preliminary data.</text>
</comment>
<evidence type="ECO:0000256" key="1">
    <source>
        <dbReference type="SAM" id="SignalP"/>
    </source>
</evidence>
<feature type="signal peptide" evidence="1">
    <location>
        <begin position="1"/>
        <end position="16"/>
    </location>
</feature>
<sequence length="330" mass="35629">MKSVAIASTLVVAAQGVVLHTWTWGVSYGSPKCPCVGLSGLEGTTTVKLNATTSVDYPANFAAYCEAWDNDRNNVSCKEGQSPGKDKGWCVEQWCYVDPCNCDLEEPATKVPDDGGYMPHASYQGRGMWYSYQTCGGKDYWMTAEKKKELQAVDKKCNKTMDEKKWGDEKCRCLGYDGAPGTTNVTINGSEIPFPTETGASCEAWDAQRHPACKGSKPAAWCSKAWCYVDPCECQLAVPPKTSSYLPSGKANGKPVYFSYAACGMDDEYTKGNDEACVNQKAEANCTKLEKCAWTGEQCLGKELVQVCSGAAAQTIFAGLVAMLTLFGAA</sequence>
<dbReference type="EMBL" id="CAXAMN010008903">
    <property type="protein sequence ID" value="CAK9027144.1"/>
    <property type="molecule type" value="Genomic_DNA"/>
</dbReference>
<evidence type="ECO:0000313" key="3">
    <source>
        <dbReference type="Proteomes" id="UP001642484"/>
    </source>
</evidence>
<evidence type="ECO:0000313" key="2">
    <source>
        <dbReference type="EMBL" id="CAK9027144.1"/>
    </source>
</evidence>
<keyword evidence="1" id="KW-0732">Signal</keyword>
<organism evidence="2 3">
    <name type="scientific">Durusdinium trenchii</name>
    <dbReference type="NCBI Taxonomy" id="1381693"/>
    <lineage>
        <taxon>Eukaryota</taxon>
        <taxon>Sar</taxon>
        <taxon>Alveolata</taxon>
        <taxon>Dinophyceae</taxon>
        <taxon>Suessiales</taxon>
        <taxon>Symbiodiniaceae</taxon>
        <taxon>Durusdinium</taxon>
    </lineage>
</organism>
<protein>
    <submittedName>
        <fullName evidence="2">Uncharacterized protein</fullName>
    </submittedName>
</protein>
<reference evidence="2 3" key="1">
    <citation type="submission" date="2024-02" db="EMBL/GenBank/DDBJ databases">
        <authorList>
            <person name="Chen Y."/>
            <person name="Shah S."/>
            <person name="Dougan E. K."/>
            <person name="Thang M."/>
            <person name="Chan C."/>
        </authorList>
    </citation>
    <scope>NUCLEOTIDE SEQUENCE [LARGE SCALE GENOMIC DNA]</scope>
</reference>
<name>A0ABP0KMD9_9DINO</name>
<proteinExistence type="predicted"/>
<dbReference type="Proteomes" id="UP001642484">
    <property type="component" value="Unassembled WGS sequence"/>
</dbReference>
<feature type="chain" id="PRO_5047004095" evidence="1">
    <location>
        <begin position="17"/>
        <end position="330"/>
    </location>
</feature>
<gene>
    <name evidence="2" type="ORF">CCMP2556_LOCUS16651</name>
</gene>